<dbReference type="InterPro" id="IPR017853">
    <property type="entry name" value="GH"/>
</dbReference>
<gene>
    <name evidence="3" type="ORF">FHS59_004350</name>
</gene>
<dbReference type="InterPro" id="IPR033452">
    <property type="entry name" value="GH30_C"/>
</dbReference>
<feature type="domain" description="Endo-beta-1,6-galactanase-like" evidence="1">
    <location>
        <begin position="28"/>
        <end position="385"/>
    </location>
</feature>
<dbReference type="InterPro" id="IPR039514">
    <property type="entry name" value="6GAL-like"/>
</dbReference>
<proteinExistence type="predicted"/>
<evidence type="ECO:0000313" key="4">
    <source>
        <dbReference type="Proteomes" id="UP000588604"/>
    </source>
</evidence>
<dbReference type="AlphaFoldDB" id="A0A841N3G2"/>
<dbReference type="Proteomes" id="UP000588604">
    <property type="component" value="Unassembled WGS sequence"/>
</dbReference>
<reference evidence="3 4" key="1">
    <citation type="submission" date="2020-08" db="EMBL/GenBank/DDBJ databases">
        <title>Genomic Encyclopedia of Type Strains, Phase IV (KMG-IV): sequencing the most valuable type-strain genomes for metagenomic binning, comparative biology and taxonomic classification.</title>
        <authorList>
            <person name="Goeker M."/>
        </authorList>
    </citation>
    <scope>NUCLEOTIDE SEQUENCE [LARGE SCALE GENOMIC DNA]</scope>
    <source>
        <strain evidence="3 4">DSM 102044</strain>
    </source>
</reference>
<accession>A0A841N3G2</accession>
<comment type="caution">
    <text evidence="3">The sequence shown here is derived from an EMBL/GenBank/DDBJ whole genome shotgun (WGS) entry which is preliminary data.</text>
</comment>
<protein>
    <submittedName>
        <fullName evidence="3">O-glycosyl hydrolase</fullName>
    </submittedName>
</protein>
<dbReference type="Pfam" id="PF14587">
    <property type="entry name" value="Glyco_hydr_30_2"/>
    <property type="match status" value="1"/>
</dbReference>
<dbReference type="Gene3D" id="3.20.20.80">
    <property type="entry name" value="Glycosidases"/>
    <property type="match status" value="1"/>
</dbReference>
<organism evidence="3 4">
    <name type="scientific">Algoriphagus iocasae</name>
    <dbReference type="NCBI Taxonomy" id="1836499"/>
    <lineage>
        <taxon>Bacteria</taxon>
        <taxon>Pseudomonadati</taxon>
        <taxon>Bacteroidota</taxon>
        <taxon>Cytophagia</taxon>
        <taxon>Cytophagales</taxon>
        <taxon>Cyclobacteriaceae</taxon>
        <taxon>Algoriphagus</taxon>
    </lineage>
</organism>
<evidence type="ECO:0000259" key="2">
    <source>
        <dbReference type="Pfam" id="PF17189"/>
    </source>
</evidence>
<evidence type="ECO:0000259" key="1">
    <source>
        <dbReference type="Pfam" id="PF14587"/>
    </source>
</evidence>
<dbReference type="PANTHER" id="PTHR42767:SF1">
    <property type="entry name" value="ENDO-BETA-1,6-GALACTANASE-LIKE DOMAIN-CONTAINING PROTEIN"/>
    <property type="match status" value="1"/>
</dbReference>
<dbReference type="RefSeq" id="WP_184498028.1">
    <property type="nucleotide sequence ID" value="NZ_JACIJO010000005.1"/>
</dbReference>
<feature type="domain" description="Glycosyl hydrolase family 30 beta sandwich" evidence="2">
    <location>
        <begin position="416"/>
        <end position="500"/>
    </location>
</feature>
<keyword evidence="4" id="KW-1185">Reference proteome</keyword>
<dbReference type="GO" id="GO:0004553">
    <property type="term" value="F:hydrolase activity, hydrolyzing O-glycosyl compounds"/>
    <property type="evidence" value="ECO:0007669"/>
    <property type="project" value="InterPro"/>
</dbReference>
<name>A0A841N3G2_9BACT</name>
<sequence length="506" mass="57082">MKKLIFSLCFSYCFIFYGFAQESEKLILSIDTETKYQIIDHFGASDAWSIQFVGNWPEVKKKAIAKLLFSKEMSHGKPLGIGLSMWRMNLGAGAAAQGSESGIKDEWRRASSFLKADGSLNLPEIDGQLWFANAAKEHGVEKLLLFSNSPPVHLTKNEKGYSSDGNSNLPDENVDAFADYVSQVFKELGKHSLNPEYFSPVNEPQWDWKDGGQEGNPYTNQEVAMLVRALNSSFENEKIKVKIDVAEAGKINYLFELSDKPKRGNQIQEFFAPSSPNYLGDLNHVSKVISAHSYFTTSPSNTSVAMRQRLHEEVKRFPALSYWMTEYCILGGNEGEINGGKRDLGMDAALYVARVIHQDLSVANASAWNWWLAVSPYDYKDGLIYIDKNKTNGDFYESKMLWALGNFSRFIRPGFQRIALKSSSPNEEKINASAYLSSDQEEMVIVLINPENQPKEIQLNQLPDQFQIVKGYLTNENSSLEPKLIDLKNLTFPEKSILTLVFSLKK</sequence>
<dbReference type="Gene3D" id="2.60.40.1180">
    <property type="entry name" value="Golgi alpha-mannosidase II"/>
    <property type="match status" value="1"/>
</dbReference>
<evidence type="ECO:0000313" key="3">
    <source>
        <dbReference type="EMBL" id="MBB6328691.1"/>
    </source>
</evidence>
<keyword evidence="3" id="KW-0378">Hydrolase</keyword>
<dbReference type="EMBL" id="JACIJO010000005">
    <property type="protein sequence ID" value="MBB6328691.1"/>
    <property type="molecule type" value="Genomic_DNA"/>
</dbReference>
<dbReference type="Pfam" id="PF17189">
    <property type="entry name" value="Glyco_hydro_30C"/>
    <property type="match status" value="1"/>
</dbReference>
<dbReference type="InterPro" id="IPR039743">
    <property type="entry name" value="6GAL/EXGAL"/>
</dbReference>
<dbReference type="PANTHER" id="PTHR42767">
    <property type="entry name" value="ENDO-BETA-1,6-GALACTANASE"/>
    <property type="match status" value="1"/>
</dbReference>
<dbReference type="InterPro" id="IPR013780">
    <property type="entry name" value="Glyco_hydro_b"/>
</dbReference>
<dbReference type="SUPFAM" id="SSF51445">
    <property type="entry name" value="(Trans)glycosidases"/>
    <property type="match status" value="1"/>
</dbReference>